<sequence length="500" mass="51972">MKQLIRCAAALGAAVLALAVPLSAPAMADDSREDVFRRLQVDQVPADYVILVDTSGSMDDLFGGVRSTLGTFLTGLSPTDHVALFTFDAGAVPRYIGPAGDTARMMADLPVVPDGSSTDIGRAIEQAVSELERPGAAAVASVVLISDGGHYPGAGTDYPKTTGPAWDALKARAAKLKTTSVRGYALPLSGESGAPLLGSVIKNTTVLDPKAVAQLGEYLDRSKEGARLEKARLMLAPDQGKGVTAAWEAPATADLSGRDVPVTLTLTSDTTHTPVTVTGLKATMDGGPQLTGDIPQQVDLAPGESRSFPLTLEWDRDPWPVPFHDERTSSGPLTVSGQVTVPWAAALAPDIDLRTPAGPAGNPPGLTVSSTVGTWTAQAVAGAVALVLALLIALIIYLRKRAPQSGTLVAVSPMTGQEVARFPLRGRVTRIGGQGLTGEGTVVARRVPRQATNTDGVEYEITFRGLDRTDTTTLPSRGSVLVGGVAFEHQPPPEPIPVGR</sequence>
<accession>A0A285KAE8</accession>
<dbReference type="PROSITE" id="PS50234">
    <property type="entry name" value="VWFA"/>
    <property type="match status" value="1"/>
</dbReference>
<dbReference type="EMBL" id="OBDY01000035">
    <property type="protein sequence ID" value="SNY69555.1"/>
    <property type="molecule type" value="Genomic_DNA"/>
</dbReference>
<dbReference type="InterPro" id="IPR036465">
    <property type="entry name" value="vWFA_dom_sf"/>
</dbReference>
<feature type="chain" id="PRO_5012628553" evidence="2">
    <location>
        <begin position="29"/>
        <end position="500"/>
    </location>
</feature>
<feature type="domain" description="VWFA" evidence="3">
    <location>
        <begin position="47"/>
        <end position="222"/>
    </location>
</feature>
<dbReference type="Proteomes" id="UP000219612">
    <property type="component" value="Unassembled WGS sequence"/>
</dbReference>
<protein>
    <submittedName>
        <fullName evidence="4">von Willebrand factor type A domain-containing protein</fullName>
    </submittedName>
</protein>
<keyword evidence="2" id="KW-0732">Signal</keyword>
<evidence type="ECO:0000256" key="2">
    <source>
        <dbReference type="SAM" id="SignalP"/>
    </source>
</evidence>
<dbReference type="Pfam" id="PF13519">
    <property type="entry name" value="VWA_2"/>
    <property type="match status" value="1"/>
</dbReference>
<dbReference type="OrthoDB" id="3336142at2"/>
<evidence type="ECO:0000256" key="1">
    <source>
        <dbReference type="SAM" id="Phobius"/>
    </source>
</evidence>
<keyword evidence="1" id="KW-0472">Membrane</keyword>
<gene>
    <name evidence="4" type="ORF">SAMN05421748_13572</name>
</gene>
<dbReference type="Gene3D" id="3.40.50.410">
    <property type="entry name" value="von Willebrand factor, type A domain"/>
    <property type="match status" value="1"/>
</dbReference>
<feature type="transmembrane region" description="Helical" evidence="1">
    <location>
        <begin position="375"/>
        <end position="398"/>
    </location>
</feature>
<dbReference type="InterPro" id="IPR002035">
    <property type="entry name" value="VWF_A"/>
</dbReference>
<name>A0A285KAE8_9ACTN</name>
<keyword evidence="5" id="KW-1185">Reference proteome</keyword>
<dbReference type="AlphaFoldDB" id="A0A285KAE8"/>
<evidence type="ECO:0000313" key="5">
    <source>
        <dbReference type="Proteomes" id="UP000219612"/>
    </source>
</evidence>
<proteinExistence type="predicted"/>
<organism evidence="4 5">
    <name type="scientific">Paractinoplanes atraurantiacus</name>
    <dbReference type="NCBI Taxonomy" id="1036182"/>
    <lineage>
        <taxon>Bacteria</taxon>
        <taxon>Bacillati</taxon>
        <taxon>Actinomycetota</taxon>
        <taxon>Actinomycetes</taxon>
        <taxon>Micromonosporales</taxon>
        <taxon>Micromonosporaceae</taxon>
        <taxon>Paractinoplanes</taxon>
    </lineage>
</organism>
<keyword evidence="1" id="KW-0812">Transmembrane</keyword>
<dbReference type="CDD" id="cd00198">
    <property type="entry name" value="vWFA"/>
    <property type="match status" value="1"/>
</dbReference>
<dbReference type="SMART" id="SM00327">
    <property type="entry name" value="VWA"/>
    <property type="match status" value="1"/>
</dbReference>
<feature type="signal peptide" evidence="2">
    <location>
        <begin position="1"/>
        <end position="28"/>
    </location>
</feature>
<keyword evidence="1" id="KW-1133">Transmembrane helix</keyword>
<dbReference type="SUPFAM" id="SSF53300">
    <property type="entry name" value="vWA-like"/>
    <property type="match status" value="1"/>
</dbReference>
<reference evidence="4 5" key="1">
    <citation type="submission" date="2017-09" db="EMBL/GenBank/DDBJ databases">
        <authorList>
            <person name="Ehlers B."/>
            <person name="Leendertz F.H."/>
        </authorList>
    </citation>
    <scope>NUCLEOTIDE SEQUENCE [LARGE SCALE GENOMIC DNA]</scope>
    <source>
        <strain evidence="4 5">CGMCC 4.6857</strain>
    </source>
</reference>
<evidence type="ECO:0000313" key="4">
    <source>
        <dbReference type="EMBL" id="SNY69555.1"/>
    </source>
</evidence>
<dbReference type="RefSeq" id="WP_101536253.1">
    <property type="nucleotide sequence ID" value="NZ_OBDY01000035.1"/>
</dbReference>
<evidence type="ECO:0000259" key="3">
    <source>
        <dbReference type="PROSITE" id="PS50234"/>
    </source>
</evidence>